<comment type="subunit">
    <text evidence="14">Homohexamer.</text>
</comment>
<comment type="catalytic activity">
    <reaction evidence="1 14">
        <text>[HPr protein]-L-serine + ATP = [HPr protein]-O-phospho-L-serine + ADP + H(+)</text>
        <dbReference type="Rhea" id="RHEA:46600"/>
        <dbReference type="Rhea" id="RHEA-COMP:11602"/>
        <dbReference type="Rhea" id="RHEA-COMP:11603"/>
        <dbReference type="ChEBI" id="CHEBI:15378"/>
        <dbReference type="ChEBI" id="CHEBI:29999"/>
        <dbReference type="ChEBI" id="CHEBI:30616"/>
        <dbReference type="ChEBI" id="CHEBI:83421"/>
        <dbReference type="ChEBI" id="CHEBI:456216"/>
    </reaction>
</comment>
<evidence type="ECO:0000256" key="6">
    <source>
        <dbReference type="ARBA" id="ARBA00022723"/>
    </source>
</evidence>
<comment type="caution">
    <text evidence="17">The sequence shown here is derived from an EMBL/GenBank/DDBJ whole genome shotgun (WGS) entry which is preliminary data.</text>
</comment>
<keyword evidence="11 14" id="KW-0511">Multifunctional enzyme</keyword>
<name>A0A9X4QNX5_9BACL</name>
<dbReference type="Proteomes" id="UP001153387">
    <property type="component" value="Unassembled WGS sequence"/>
</dbReference>
<evidence type="ECO:0000256" key="13">
    <source>
        <dbReference type="ARBA" id="ARBA00047657"/>
    </source>
</evidence>
<keyword evidence="4 14" id="KW-0723">Serine/threonine-protein kinase</keyword>
<evidence type="ECO:0000259" key="15">
    <source>
        <dbReference type="Pfam" id="PF02603"/>
    </source>
</evidence>
<feature type="binding site" evidence="14">
    <location>
        <position position="213"/>
    </location>
    <ligand>
        <name>Mg(2+)</name>
        <dbReference type="ChEBI" id="CHEBI:18420"/>
    </ligand>
</feature>
<evidence type="ECO:0000313" key="18">
    <source>
        <dbReference type="Proteomes" id="UP001153387"/>
    </source>
</evidence>
<feature type="active site" description="Proton acceptor; for phosphorylation activity. Proton donor; for dephosphorylation activity" evidence="14">
    <location>
        <position position="188"/>
    </location>
</feature>
<feature type="domain" description="HPr kinase/phosphorylase C-terminal" evidence="16">
    <location>
        <begin position="140"/>
        <end position="309"/>
    </location>
</feature>
<dbReference type="EMBL" id="JAPDHZ010000003">
    <property type="protein sequence ID" value="MDG0793041.1"/>
    <property type="molecule type" value="Genomic_DNA"/>
</dbReference>
<dbReference type="SUPFAM" id="SSF53795">
    <property type="entry name" value="PEP carboxykinase-like"/>
    <property type="match status" value="1"/>
</dbReference>
<feature type="active site" evidence="14">
    <location>
        <position position="149"/>
    </location>
</feature>
<dbReference type="GO" id="GO:0000155">
    <property type="term" value="F:phosphorelay sensor kinase activity"/>
    <property type="evidence" value="ECO:0007669"/>
    <property type="project" value="InterPro"/>
</dbReference>
<dbReference type="GO" id="GO:0006109">
    <property type="term" value="P:regulation of carbohydrate metabolic process"/>
    <property type="evidence" value="ECO:0007669"/>
    <property type="project" value="UniProtKB-UniRule"/>
</dbReference>
<evidence type="ECO:0000256" key="1">
    <source>
        <dbReference type="ARBA" id="ARBA00001120"/>
    </source>
</evidence>
<dbReference type="GO" id="GO:0004674">
    <property type="term" value="F:protein serine/threonine kinase activity"/>
    <property type="evidence" value="ECO:0007669"/>
    <property type="project" value="UniProtKB-KW"/>
</dbReference>
<feature type="binding site" evidence="14">
    <location>
        <begin position="164"/>
        <end position="171"/>
    </location>
    <ligand>
        <name>ATP</name>
        <dbReference type="ChEBI" id="CHEBI:30616"/>
    </ligand>
</feature>
<dbReference type="EC" id="2.7.4.-" evidence="14"/>
<dbReference type="InterPro" id="IPR003755">
    <property type="entry name" value="HPr(Ser)_kin/Pase"/>
</dbReference>
<dbReference type="GO" id="GO:0004712">
    <property type="term" value="F:protein serine/threonine/tyrosine kinase activity"/>
    <property type="evidence" value="ECO:0007669"/>
    <property type="project" value="UniProtKB-UniRule"/>
</dbReference>
<dbReference type="Pfam" id="PF07475">
    <property type="entry name" value="Hpr_kinase_C"/>
    <property type="match status" value="1"/>
</dbReference>
<comment type="function">
    <text evidence="14">Catalyzes the ATP- as well as the pyrophosphate-dependent phosphorylation of a specific serine residue in HPr, a phosphocarrier protein of the phosphoenolpyruvate-dependent sugar phosphotransferase system (PTS). HprK/P also catalyzes the pyrophosphate-producing, inorganic phosphate-dependent dephosphorylation (phosphorolysis) of seryl-phosphorylated HPr (P-Ser-HPr). The two antagonistic activities of HprK/P are regulated by several intracellular metabolites, which change their concentration in response to the absence or presence of rapidly metabolisable carbon sources (glucose, fructose, etc.) in the growth medium. Therefore, by controlling the phosphorylation state of HPr, HPrK/P is a sensor enzyme that plays a major role in the regulation of carbon metabolism and sugar transport: it mediates carbon catabolite repression (CCR), and regulates PTS-catalyzed carbohydrate uptake and inducer exclusion.</text>
</comment>
<evidence type="ECO:0000256" key="10">
    <source>
        <dbReference type="ARBA" id="ARBA00022842"/>
    </source>
</evidence>
<dbReference type="SUPFAM" id="SSF75138">
    <property type="entry name" value="HprK N-terminal domain-like"/>
    <property type="match status" value="1"/>
</dbReference>
<evidence type="ECO:0000256" key="9">
    <source>
        <dbReference type="ARBA" id="ARBA00022840"/>
    </source>
</evidence>
<keyword evidence="18" id="KW-1185">Reference proteome</keyword>
<keyword evidence="7 14" id="KW-0547">Nucleotide-binding</keyword>
<evidence type="ECO:0000256" key="7">
    <source>
        <dbReference type="ARBA" id="ARBA00022741"/>
    </source>
</evidence>
<dbReference type="Gene3D" id="3.40.50.300">
    <property type="entry name" value="P-loop containing nucleotide triphosphate hydrolases"/>
    <property type="match status" value="1"/>
</dbReference>
<keyword evidence="8 14" id="KW-0418">Kinase</keyword>
<dbReference type="InterPro" id="IPR027417">
    <property type="entry name" value="P-loop_NTPase"/>
</dbReference>
<dbReference type="FunFam" id="3.40.1390.20:FF:000002">
    <property type="entry name" value="HPr kinase/phosphorylase"/>
    <property type="match status" value="1"/>
</dbReference>
<keyword evidence="5 14" id="KW-0808">Transferase</keyword>
<keyword evidence="10 14" id="KW-0460">Magnesium</keyword>
<gene>
    <name evidence="14 17" type="primary">hprK</name>
    <name evidence="17" type="ORF">OMP38_20850</name>
</gene>
<sequence>MNRALKGAVRWLKKVKVSELVQQFQLEVVAGSEGMRRTIVTDDLNRPGLEMAGYYDYYPAERTQILGKTELAFLEKLTSDERLERMRQICAEETPCIIITRGLEVPDELIQVAEERHFPVLRSTTATTTLLSRITNFLEKKLAPTTTIHGVLVDVYGMGMLITGGSGIGKSETALELVKRGHRLVADDAVEIRQTADNYLYGSAPELIQHLLEIRGLGILNVMTLFGAGAVRNSKQIGLVIKLENWQQDKQYDRLGLDEETTRIIDTDVPLVTVPVRPGRNLAVILEVAAMNFRLKRMGYNAALQFTNKLTEAIADEDNE</sequence>
<dbReference type="EC" id="2.7.11.-" evidence="14"/>
<evidence type="ECO:0000256" key="8">
    <source>
        <dbReference type="ARBA" id="ARBA00022777"/>
    </source>
</evidence>
<feature type="region of interest" description="Important for the catalytic mechanism of both phosphorylation and dephosphorylation" evidence="14">
    <location>
        <begin position="212"/>
        <end position="221"/>
    </location>
</feature>
<dbReference type="InterPro" id="IPR028979">
    <property type="entry name" value="Ser_kin/Pase_Hpr-like_N_sf"/>
</dbReference>
<comment type="miscellaneous">
    <text evidence="14">Both phosphorylation and phosphorolysis are carried out by the same active site and suggest a common mechanism for both reactions.</text>
</comment>
<evidence type="ECO:0000256" key="5">
    <source>
        <dbReference type="ARBA" id="ARBA00022679"/>
    </source>
</evidence>
<dbReference type="AlphaFoldDB" id="A0A9X4QNX5"/>
<evidence type="ECO:0000313" key="17">
    <source>
        <dbReference type="EMBL" id="MDG0793041.1"/>
    </source>
</evidence>
<dbReference type="RefSeq" id="WP_277566771.1">
    <property type="nucleotide sequence ID" value="NZ_JAPDHZ010000003.1"/>
</dbReference>
<dbReference type="InterPro" id="IPR011104">
    <property type="entry name" value="Hpr_kin/Pase_C"/>
</dbReference>
<accession>A0A9X4QNX5</accession>
<organism evidence="17 18">
    <name type="scientific">Cohnella ginsengisoli</name>
    <dbReference type="NCBI Taxonomy" id="425004"/>
    <lineage>
        <taxon>Bacteria</taxon>
        <taxon>Bacillati</taxon>
        <taxon>Bacillota</taxon>
        <taxon>Bacilli</taxon>
        <taxon>Bacillales</taxon>
        <taxon>Paenibacillaceae</taxon>
        <taxon>Cohnella</taxon>
    </lineage>
</organism>
<feature type="active site" evidence="14">
    <location>
        <position position="254"/>
    </location>
</feature>
<proteinExistence type="inferred from homology"/>
<feature type="domain" description="HPr(Ser) kinase/phosphorylase N-terminal" evidence="15">
    <location>
        <begin position="15"/>
        <end position="138"/>
    </location>
</feature>
<feature type="region of interest" description="Important for the catalytic mechanism of dephosphorylation" evidence="14">
    <location>
        <begin position="275"/>
        <end position="280"/>
    </location>
</feature>
<dbReference type="FunFam" id="3.40.50.300:FF:000174">
    <property type="entry name" value="HPr kinase/phosphorylase"/>
    <property type="match status" value="1"/>
</dbReference>
<dbReference type="NCBIfam" id="TIGR00679">
    <property type="entry name" value="hpr-ser"/>
    <property type="match status" value="1"/>
</dbReference>
<dbReference type="PANTHER" id="PTHR30305:SF1">
    <property type="entry name" value="HPR KINASE_PHOSPHORYLASE"/>
    <property type="match status" value="1"/>
</dbReference>
<dbReference type="CDD" id="cd01918">
    <property type="entry name" value="HprK_C"/>
    <property type="match status" value="1"/>
</dbReference>
<comment type="similarity">
    <text evidence="3 14">Belongs to the HPrK/P family.</text>
</comment>
<feature type="binding site" evidence="14">
    <location>
        <position position="171"/>
    </location>
    <ligand>
        <name>Mg(2+)</name>
        <dbReference type="ChEBI" id="CHEBI:18420"/>
    </ligand>
</feature>
<reference evidence="17 18" key="1">
    <citation type="submission" date="2022-10" db="EMBL/GenBank/DDBJ databases">
        <title>Comparative genomic analysis of Cohnella hashimotonis sp. nov., isolated from the International Space Station.</title>
        <authorList>
            <person name="Simpson A."/>
            <person name="Venkateswaran K."/>
        </authorList>
    </citation>
    <scope>NUCLEOTIDE SEQUENCE [LARGE SCALE GENOMIC DNA]</scope>
    <source>
        <strain evidence="17 18">DSM 18997</strain>
    </source>
</reference>
<keyword evidence="6 14" id="KW-0479">Metal-binding</keyword>
<comment type="cofactor">
    <cofactor evidence="2 14">
        <name>Mg(2+)</name>
        <dbReference type="ChEBI" id="CHEBI:18420"/>
    </cofactor>
</comment>
<evidence type="ECO:0000256" key="4">
    <source>
        <dbReference type="ARBA" id="ARBA00022527"/>
    </source>
</evidence>
<dbReference type="GO" id="GO:0000287">
    <property type="term" value="F:magnesium ion binding"/>
    <property type="evidence" value="ECO:0007669"/>
    <property type="project" value="UniProtKB-UniRule"/>
</dbReference>
<dbReference type="GO" id="GO:0005524">
    <property type="term" value="F:ATP binding"/>
    <property type="evidence" value="ECO:0007669"/>
    <property type="project" value="UniProtKB-UniRule"/>
</dbReference>
<keyword evidence="9 14" id="KW-0067">ATP-binding</keyword>
<dbReference type="InterPro" id="IPR011126">
    <property type="entry name" value="Hpr_kin/Pase_Hpr_N"/>
</dbReference>
<evidence type="ECO:0000256" key="12">
    <source>
        <dbReference type="ARBA" id="ARBA00023277"/>
    </source>
</evidence>
<evidence type="ECO:0000256" key="11">
    <source>
        <dbReference type="ARBA" id="ARBA00023268"/>
    </source>
</evidence>
<dbReference type="PANTHER" id="PTHR30305">
    <property type="entry name" value="PROTEIN YJDM-RELATED"/>
    <property type="match status" value="1"/>
</dbReference>
<evidence type="ECO:0000259" key="16">
    <source>
        <dbReference type="Pfam" id="PF07475"/>
    </source>
</evidence>
<evidence type="ECO:0000256" key="2">
    <source>
        <dbReference type="ARBA" id="ARBA00001946"/>
    </source>
</evidence>
<comment type="domain">
    <text evidence="14">The Walker A ATP-binding motif also binds Pi and PPi.</text>
</comment>
<protein>
    <recommendedName>
        <fullName evidence="14">HPr kinase/phosphorylase</fullName>
        <shortName evidence="14">HPrK/P</shortName>
        <ecNumber evidence="14">2.7.11.-</ecNumber>
        <ecNumber evidence="14">2.7.4.-</ecNumber>
    </recommendedName>
    <alternativeName>
        <fullName evidence="14">HPr(Ser) kinase/phosphorylase</fullName>
    </alternativeName>
</protein>
<evidence type="ECO:0000256" key="3">
    <source>
        <dbReference type="ARBA" id="ARBA00006883"/>
    </source>
</evidence>
<keyword evidence="12 14" id="KW-0119">Carbohydrate metabolism</keyword>
<dbReference type="HAMAP" id="MF_01249">
    <property type="entry name" value="HPr_kinase"/>
    <property type="match status" value="1"/>
</dbReference>
<comment type="catalytic activity">
    <reaction evidence="13 14">
        <text>[HPr protein]-O-phospho-L-serine + phosphate + H(+) = [HPr protein]-L-serine + diphosphate</text>
        <dbReference type="Rhea" id="RHEA:46604"/>
        <dbReference type="Rhea" id="RHEA-COMP:11602"/>
        <dbReference type="Rhea" id="RHEA-COMP:11603"/>
        <dbReference type="ChEBI" id="CHEBI:15378"/>
        <dbReference type="ChEBI" id="CHEBI:29999"/>
        <dbReference type="ChEBI" id="CHEBI:33019"/>
        <dbReference type="ChEBI" id="CHEBI:43474"/>
        <dbReference type="ChEBI" id="CHEBI:83421"/>
    </reaction>
</comment>
<evidence type="ECO:0000256" key="14">
    <source>
        <dbReference type="HAMAP-Rule" id="MF_01249"/>
    </source>
</evidence>
<dbReference type="Pfam" id="PF02603">
    <property type="entry name" value="Hpr_kinase_N"/>
    <property type="match status" value="1"/>
</dbReference>
<dbReference type="Gene3D" id="3.40.1390.20">
    <property type="entry name" value="HprK N-terminal domain-like"/>
    <property type="match status" value="1"/>
</dbReference>
<feature type="active site" evidence="14">
    <location>
        <position position="170"/>
    </location>
</feature>